<organism evidence="10 11">
    <name type="scientific">Ranitomeya imitator</name>
    <name type="common">mimic poison frog</name>
    <dbReference type="NCBI Taxonomy" id="111125"/>
    <lineage>
        <taxon>Eukaryota</taxon>
        <taxon>Metazoa</taxon>
        <taxon>Chordata</taxon>
        <taxon>Craniata</taxon>
        <taxon>Vertebrata</taxon>
        <taxon>Euteleostomi</taxon>
        <taxon>Amphibia</taxon>
        <taxon>Batrachia</taxon>
        <taxon>Anura</taxon>
        <taxon>Neobatrachia</taxon>
        <taxon>Hyloidea</taxon>
        <taxon>Dendrobatidae</taxon>
        <taxon>Dendrobatinae</taxon>
        <taxon>Ranitomeya</taxon>
    </lineage>
</organism>
<comment type="similarity">
    <text evidence="3 8">Belongs to the glyoxalase I family.</text>
</comment>
<dbReference type="Gene3D" id="3.10.180.10">
    <property type="entry name" value="2,3-Dihydroxybiphenyl 1,2-Dioxygenase, domain 1"/>
    <property type="match status" value="1"/>
</dbReference>
<evidence type="ECO:0000256" key="5">
    <source>
        <dbReference type="ARBA" id="ARBA00022723"/>
    </source>
</evidence>
<dbReference type="Pfam" id="PF00903">
    <property type="entry name" value="Glyoxalase"/>
    <property type="match status" value="1"/>
</dbReference>
<dbReference type="PROSITE" id="PS51819">
    <property type="entry name" value="VOC"/>
    <property type="match status" value="1"/>
</dbReference>
<dbReference type="PANTHER" id="PTHR10374">
    <property type="entry name" value="LACTOYLGLUTATHIONE LYASE GLYOXALASE I"/>
    <property type="match status" value="1"/>
</dbReference>
<dbReference type="InterPro" id="IPR004361">
    <property type="entry name" value="Glyoxalase_1"/>
</dbReference>
<gene>
    <name evidence="10" type="ORF">RIMI_LOCUS9129859</name>
</gene>
<dbReference type="PANTHER" id="PTHR10374:SF30">
    <property type="entry name" value="LACTOYLGLUTATHIONE LYASE"/>
    <property type="match status" value="1"/>
</dbReference>
<evidence type="ECO:0000256" key="2">
    <source>
        <dbReference type="ARBA" id="ARBA00005008"/>
    </source>
</evidence>
<evidence type="ECO:0000313" key="11">
    <source>
        <dbReference type="Proteomes" id="UP001176940"/>
    </source>
</evidence>
<name>A0ABN9LJL1_9NEOB</name>
<evidence type="ECO:0000256" key="1">
    <source>
        <dbReference type="ARBA" id="ARBA00001947"/>
    </source>
</evidence>
<keyword evidence="6 8" id="KW-0862">Zinc</keyword>
<dbReference type="CDD" id="cd07233">
    <property type="entry name" value="GlxI_Zn"/>
    <property type="match status" value="1"/>
</dbReference>
<dbReference type="EMBL" id="CAUEEQ010018700">
    <property type="protein sequence ID" value="CAJ0941083.1"/>
    <property type="molecule type" value="Genomic_DNA"/>
</dbReference>
<sequence length="191" mass="21840">MCLRTGRSQTALLTVLWIEDPEVFSKEDFIFQQTMLRIKDPQKSLKFYNKCLGMRLLLKRDFPSMKFSQYIMGYEDSKDIPEDMKEREAWAYSCKATVVLTHNWGSKNDDKPFHNGNSDPLGFGHIGIAVPDVSTACKRFEQLGVTLQEKPDEGRRKGLTFIEDPDGYWIEIFSPDNMASILTDVLQAAAS</sequence>
<evidence type="ECO:0000256" key="3">
    <source>
        <dbReference type="ARBA" id="ARBA00010363"/>
    </source>
</evidence>
<dbReference type="Proteomes" id="UP001176940">
    <property type="component" value="Unassembled WGS sequence"/>
</dbReference>
<dbReference type="InterPro" id="IPR037523">
    <property type="entry name" value="VOC_core"/>
</dbReference>
<keyword evidence="7 8" id="KW-0456">Lyase</keyword>
<reference evidence="10" key="1">
    <citation type="submission" date="2023-07" db="EMBL/GenBank/DDBJ databases">
        <authorList>
            <person name="Stuckert A."/>
        </authorList>
    </citation>
    <scope>NUCLEOTIDE SEQUENCE</scope>
</reference>
<protein>
    <recommendedName>
        <fullName evidence="4 8">Lactoylglutathione lyase</fullName>
        <ecNumber evidence="4 8">4.4.1.5</ecNumber>
    </recommendedName>
    <alternativeName>
        <fullName evidence="8">Glyoxalase I</fullName>
    </alternativeName>
</protein>
<dbReference type="EC" id="4.4.1.5" evidence="4 8"/>
<evidence type="ECO:0000259" key="9">
    <source>
        <dbReference type="PROSITE" id="PS51819"/>
    </source>
</evidence>
<evidence type="ECO:0000256" key="4">
    <source>
        <dbReference type="ARBA" id="ARBA00012081"/>
    </source>
</evidence>
<comment type="catalytic activity">
    <reaction evidence="8">
        <text>(R)-S-lactoylglutathione = methylglyoxal + glutathione</text>
        <dbReference type="Rhea" id="RHEA:19069"/>
        <dbReference type="ChEBI" id="CHEBI:17158"/>
        <dbReference type="ChEBI" id="CHEBI:57474"/>
        <dbReference type="ChEBI" id="CHEBI:57925"/>
        <dbReference type="EC" id="4.4.1.5"/>
    </reaction>
</comment>
<keyword evidence="11" id="KW-1185">Reference proteome</keyword>
<evidence type="ECO:0000256" key="8">
    <source>
        <dbReference type="RuleBase" id="RU361179"/>
    </source>
</evidence>
<evidence type="ECO:0000256" key="6">
    <source>
        <dbReference type="ARBA" id="ARBA00022833"/>
    </source>
</evidence>
<comment type="pathway">
    <text evidence="2 8">Secondary metabolite metabolism; methylglyoxal degradation; (R)-lactate from methylglyoxal: step 1/2.</text>
</comment>
<comment type="function">
    <text evidence="8">Catalyzes the conversion of hemimercaptal, formed from methylglyoxal and glutathione, to S-lactoylglutathione.</text>
</comment>
<evidence type="ECO:0000313" key="10">
    <source>
        <dbReference type="EMBL" id="CAJ0941083.1"/>
    </source>
</evidence>
<dbReference type="InterPro" id="IPR029068">
    <property type="entry name" value="Glyas_Bleomycin-R_OHBP_Dase"/>
</dbReference>
<keyword evidence="5 8" id="KW-0479">Metal-binding</keyword>
<dbReference type="InterPro" id="IPR018146">
    <property type="entry name" value="Glyoxalase_1_CS"/>
</dbReference>
<accession>A0ABN9LJL1</accession>
<dbReference type="InterPro" id="IPR004360">
    <property type="entry name" value="Glyas_Fos-R_dOase_dom"/>
</dbReference>
<dbReference type="PROSITE" id="PS00934">
    <property type="entry name" value="GLYOXALASE_I_1"/>
    <property type="match status" value="1"/>
</dbReference>
<dbReference type="NCBIfam" id="TIGR00068">
    <property type="entry name" value="glyox_I"/>
    <property type="match status" value="1"/>
</dbReference>
<comment type="caution">
    <text evidence="10">The sequence shown here is derived from an EMBL/GenBank/DDBJ whole genome shotgun (WGS) entry which is preliminary data.</text>
</comment>
<dbReference type="SUPFAM" id="SSF54593">
    <property type="entry name" value="Glyoxalase/Bleomycin resistance protein/Dihydroxybiphenyl dioxygenase"/>
    <property type="match status" value="1"/>
</dbReference>
<proteinExistence type="inferred from homology"/>
<comment type="cofactor">
    <cofactor evidence="1 8">
        <name>Zn(2+)</name>
        <dbReference type="ChEBI" id="CHEBI:29105"/>
    </cofactor>
</comment>
<dbReference type="PROSITE" id="PS00935">
    <property type="entry name" value="GLYOXALASE_I_2"/>
    <property type="match status" value="1"/>
</dbReference>
<evidence type="ECO:0000256" key="7">
    <source>
        <dbReference type="ARBA" id="ARBA00023239"/>
    </source>
</evidence>
<feature type="domain" description="VOC" evidence="9">
    <location>
        <begin position="30"/>
        <end position="175"/>
    </location>
</feature>